<feature type="domain" description="Putative T7SS secretion signal" evidence="4">
    <location>
        <begin position="15"/>
        <end position="266"/>
    </location>
</feature>
<name>A0A941B598_9ACTN</name>
<dbReference type="PANTHER" id="PTHR32305">
    <property type="match status" value="1"/>
</dbReference>
<gene>
    <name evidence="6" type="ORF">J5Y05_00960</name>
</gene>
<feature type="region of interest" description="Disordered" evidence="2">
    <location>
        <begin position="201"/>
        <end position="225"/>
    </location>
</feature>
<evidence type="ECO:0000259" key="5">
    <source>
        <dbReference type="Pfam" id="PF25023"/>
    </source>
</evidence>
<organism evidence="6 7">
    <name type="scientific">Streptomyces tagetis</name>
    <dbReference type="NCBI Taxonomy" id="2820809"/>
    <lineage>
        <taxon>Bacteria</taxon>
        <taxon>Bacillati</taxon>
        <taxon>Actinomycetota</taxon>
        <taxon>Actinomycetes</taxon>
        <taxon>Kitasatosporales</taxon>
        <taxon>Streptomycetaceae</taxon>
        <taxon>Streptomyces</taxon>
    </lineage>
</organism>
<protein>
    <submittedName>
        <fullName evidence="6">Type IV secretion protein Rhs</fullName>
    </submittedName>
</protein>
<evidence type="ECO:0000259" key="3">
    <source>
        <dbReference type="Pfam" id="PF20148"/>
    </source>
</evidence>
<dbReference type="Gene3D" id="2.180.10.10">
    <property type="entry name" value="RHS repeat-associated core"/>
    <property type="match status" value="1"/>
</dbReference>
<comment type="caution">
    <text evidence="6">The sequence shown here is derived from an EMBL/GenBank/DDBJ whole genome shotgun (WGS) entry which is preliminary data.</text>
</comment>
<feature type="region of interest" description="Disordered" evidence="2">
    <location>
        <begin position="244"/>
        <end position="269"/>
    </location>
</feature>
<evidence type="ECO:0000313" key="7">
    <source>
        <dbReference type="Proteomes" id="UP000677875"/>
    </source>
</evidence>
<feature type="compositionally biased region" description="Basic and acidic residues" evidence="2">
    <location>
        <begin position="395"/>
        <end position="409"/>
    </location>
</feature>
<dbReference type="EMBL" id="JAGPNL010000001">
    <property type="protein sequence ID" value="MBQ0825088.1"/>
    <property type="molecule type" value="Genomic_DNA"/>
</dbReference>
<reference evidence="6" key="1">
    <citation type="submission" date="2021-04" db="EMBL/GenBank/DDBJ databases">
        <title>Genome seq and assembly of Streptomyces sp. RG38.</title>
        <authorList>
            <person name="Chhetri G."/>
        </authorList>
    </citation>
    <scope>NUCLEOTIDE SEQUENCE</scope>
    <source>
        <strain evidence="6">RG38</strain>
    </source>
</reference>
<dbReference type="InterPro" id="IPR045351">
    <property type="entry name" value="DUF6531"/>
</dbReference>
<dbReference type="InterPro" id="IPR006530">
    <property type="entry name" value="YD"/>
</dbReference>
<dbReference type="InterPro" id="IPR056823">
    <property type="entry name" value="TEN-like_YD-shell"/>
</dbReference>
<dbReference type="RefSeq" id="WP_210867794.1">
    <property type="nucleotide sequence ID" value="NZ_JAGPNL010000001.1"/>
</dbReference>
<dbReference type="InterPro" id="IPR031325">
    <property type="entry name" value="RHS_repeat"/>
</dbReference>
<dbReference type="Pfam" id="PF05593">
    <property type="entry name" value="RHS_repeat"/>
    <property type="match status" value="8"/>
</dbReference>
<dbReference type="InterPro" id="IPR022385">
    <property type="entry name" value="Rhs_assc_core"/>
</dbReference>
<feature type="domain" description="DUF6531" evidence="3">
    <location>
        <begin position="415"/>
        <end position="486"/>
    </location>
</feature>
<dbReference type="Pfam" id="PF21725">
    <property type="entry name" value="T7SS_signal"/>
    <property type="match status" value="1"/>
</dbReference>
<feature type="domain" description="Teneurin-like YD-shell" evidence="5">
    <location>
        <begin position="1343"/>
        <end position="1422"/>
    </location>
</feature>
<evidence type="ECO:0000256" key="1">
    <source>
        <dbReference type="ARBA" id="ARBA00022737"/>
    </source>
</evidence>
<dbReference type="InterPro" id="IPR049082">
    <property type="entry name" value="T7SS_signal"/>
</dbReference>
<keyword evidence="7" id="KW-1185">Reference proteome</keyword>
<evidence type="ECO:0000259" key="4">
    <source>
        <dbReference type="Pfam" id="PF21725"/>
    </source>
</evidence>
<feature type="region of interest" description="Disordered" evidence="2">
    <location>
        <begin position="395"/>
        <end position="418"/>
    </location>
</feature>
<dbReference type="NCBIfam" id="TIGR01643">
    <property type="entry name" value="YD_repeat_2x"/>
    <property type="match status" value="11"/>
</dbReference>
<accession>A0A941B598</accession>
<feature type="region of interest" description="Disordered" evidence="2">
    <location>
        <begin position="488"/>
        <end position="508"/>
    </location>
</feature>
<sequence length="1592" mass="173785">MGIGDFIKDITPDVVEDAVEDGVEWLGNRVEDAGNWTADRLDDVGWESGADWVREQSRSVANRMGAEVDEMDLGETEDKTKLVYGSPSKIRSTATRLRAFQEAFDDAGGGLKGLDSSQLKGESAEALRKAVSTQPPKWFTGADACEEAAGALEAFADTVSWAQGQAQTAIDKWKEGVKASEDAADAHREKVDDYNKAVDRYNAQSPDKRDPSTLPPCPAPTFQDPGKKLMQDAQDILAEARKQRNTAAETARGAVRAARDKAPEKPSYTEQLGDGLQELQIMGDHVGGGIIKGTAGLLNFVRGINPLDPYNLTHPAEYATSLNSLAAGLVLAANDPVGTGKQMVSDFMKDPAEGFGRLLPDLALTAATGGGGAAVKGVRIAADAADAARIRRLVDHAPDGTHNRPDGTRTTKGTDPVDLASGRMFLPQTDVEIPGILPLVFTRRTESGCAAGRFLGPSWTSTVDERLEIDPVGVVHVTADGLLLTYPHPAPGAPTRPDSGTSRAPLARDVDGDYTLTDPETGLVRRFTAPPGSEPGADGTAWLESVTERNGHTITVDRADDGLPTALAHSAGHQVKLTTADGRVTALALAGAGENGADLPLMAYGYQDGDLTTVTKPSGATTTFAYDDRRRVTAWIDSNNSRYDYAYDDRDRVIAEGGEAGHVQITLTYTEPDPATGHRTTTLTTADGRTTRHRIDHRCRVIATTDPLGHTTRSTYDTHGNLLTRTDPLGRTTAFAYDENDRLVSAVRPDGSRLEMKPGPFGRYTELRGPDGARWLHGFDERGNRVAVSDPAGHTTRYAYDARGRLTSITDALGAVTRVHCDAVGLPLQVIDPVGGTTMFQRDALGNLLRVTDPTGGVTCIEWDRDGNPVSRVTPNGATESWTYDGEGNRLTHTDQISGVSRFEYTHFDLLAARTHPDGARYEFEYDADLRLTRVTNPQGAHWTYQYDAAGHMVSETDFDGRTLTCRLDSAGQLISRTDSLGKTISLERDQLGQVIRKDADGQVTTYGYDQAGRLLQASGPDSELLYVYDRRGLVKSELADGRAMSYAYNAVGRRTRRITPTNHVTDYAYDAGGRPERLTTGGCPVVFTHDVAGRETARAFGDFADTLTITAAWDEAGRLAAEHLAVGGRALNSRTYSYRADGYLSSVSDLLSGTRTFDLDAVGRVTAVHAQGWTERYAYDATGNQTEAFWPDSHPGHEATGPRSYAGTAITRAGAVRFEHDALGRITLKQRIRLSRKPDTWRYEWDVENRLTSVITPDGSRWRYRYDPLGRRIAKQRLTDDGESVAEETRFTWDGMSLCEQITVQTDFATSVALTWDHRSGIPLSQTERILTADARQDEMDRRFFAIATDLVGAPTELIGQDGDIAWRTRATLWGTTAWTNSSTAYTPLRFPGQYYDPETGLHYNLFRHYDPETARYLTPDPLGLTPAPNPVAYVHNPHSSSDPLGLSPYPRGEKGNPFKNRADAERAAFELAGVRYGEEPIAEWVVTGDKSLKHAPGYIYSKDEAHWGNFRQFETDSGSRVVVEHTHDPAGPHFHAGKPKIDDARNFVNFGWDNARTQRPDGSVGYPESMERYAKINKQGGDHHLFFEGH</sequence>
<evidence type="ECO:0000256" key="2">
    <source>
        <dbReference type="SAM" id="MobiDB-lite"/>
    </source>
</evidence>
<dbReference type="PANTHER" id="PTHR32305:SF15">
    <property type="entry name" value="PROTEIN RHSA-RELATED"/>
    <property type="match status" value="1"/>
</dbReference>
<dbReference type="NCBIfam" id="TIGR03696">
    <property type="entry name" value="Rhs_assc_core"/>
    <property type="match status" value="1"/>
</dbReference>
<dbReference type="InterPro" id="IPR050708">
    <property type="entry name" value="T6SS_VgrG/RHS"/>
</dbReference>
<dbReference type="SUPFAM" id="SSF69322">
    <property type="entry name" value="Tricorn protease domain 2"/>
    <property type="match status" value="1"/>
</dbReference>
<dbReference type="Pfam" id="PF20148">
    <property type="entry name" value="DUF6531"/>
    <property type="match status" value="1"/>
</dbReference>
<feature type="compositionally biased region" description="Low complexity" evidence="2">
    <location>
        <begin position="247"/>
        <end position="256"/>
    </location>
</feature>
<dbReference type="Proteomes" id="UP000677875">
    <property type="component" value="Unassembled WGS sequence"/>
</dbReference>
<proteinExistence type="predicted"/>
<dbReference type="Pfam" id="PF25023">
    <property type="entry name" value="TEN_YD-shell"/>
    <property type="match status" value="1"/>
</dbReference>
<keyword evidence="1" id="KW-0677">Repeat</keyword>
<evidence type="ECO:0000313" key="6">
    <source>
        <dbReference type="EMBL" id="MBQ0825088.1"/>
    </source>
</evidence>